<proteinExistence type="inferred from homology"/>
<protein>
    <submittedName>
        <fullName evidence="8">Similar to S.cerevisiae protein VPS20 (Myristoylated subunit of the ESCRT-III complex)</fullName>
    </submittedName>
</protein>
<dbReference type="GO" id="GO:0000815">
    <property type="term" value="C:ESCRT III complex"/>
    <property type="evidence" value="ECO:0007669"/>
    <property type="project" value="TreeGrafter"/>
</dbReference>
<comment type="subcellular location">
    <subcellularLocation>
        <location evidence="1">Endosome membrane</location>
    </subcellularLocation>
</comment>
<evidence type="ECO:0000256" key="1">
    <source>
        <dbReference type="ARBA" id="ARBA00004608"/>
    </source>
</evidence>
<feature type="region of interest" description="Disordered" evidence="7">
    <location>
        <begin position="164"/>
        <end position="206"/>
    </location>
</feature>
<dbReference type="GO" id="GO:0032511">
    <property type="term" value="P:late endosome to vacuole transport via multivesicular body sorting pathway"/>
    <property type="evidence" value="ECO:0007669"/>
    <property type="project" value="TreeGrafter"/>
</dbReference>
<evidence type="ECO:0000313" key="8">
    <source>
        <dbReference type="EMBL" id="SHO79361.1"/>
    </source>
</evidence>
<dbReference type="InterPro" id="IPR005024">
    <property type="entry name" value="Snf7_fam"/>
</dbReference>
<keyword evidence="3" id="KW-0813">Transport</keyword>
<gene>
    <name evidence="8" type="ORF">MSYG_3710</name>
</gene>
<evidence type="ECO:0000256" key="5">
    <source>
        <dbReference type="ARBA" id="ARBA00022927"/>
    </source>
</evidence>
<comment type="similarity">
    <text evidence="2">Belongs to the SNF7 family.</text>
</comment>
<dbReference type="Pfam" id="PF03357">
    <property type="entry name" value="Snf7"/>
    <property type="match status" value="1"/>
</dbReference>
<sequence>MGAQSSRGPKVTKQDRAVLDLKIQRDRVRQYQLKLQHVLDCEYEAAREALRSGYKERARLALRRRAYQQGLIEKTDQQLATLQELVSTIEYAQLEQSIMYGLEQGNQVLRQIQKETSMDRVERLLDDTAEAQQYQREIDDMLSSHLTLEEQEAVEAELEQLASAATQKTVQEPSIALPTPPTSIPNKTVTQPSSSSYQREIITESS</sequence>
<dbReference type="STRING" id="1230383.A0A1M8AA97"/>
<dbReference type="GO" id="GO:0005771">
    <property type="term" value="C:multivesicular body"/>
    <property type="evidence" value="ECO:0007669"/>
    <property type="project" value="TreeGrafter"/>
</dbReference>
<accession>A0A1M8AA97</accession>
<keyword evidence="9" id="KW-1185">Reference proteome</keyword>
<reference evidence="9" key="1">
    <citation type="journal article" date="2017" name="Nucleic Acids Res.">
        <title>Proteogenomics produces comprehensive and highly accurate protein-coding gene annotation in a complete genome assembly of Malassezia sympodialis.</title>
        <authorList>
            <person name="Zhu Y."/>
            <person name="Engstroem P.G."/>
            <person name="Tellgren-Roth C."/>
            <person name="Baudo C.D."/>
            <person name="Kennell J.C."/>
            <person name="Sun S."/>
            <person name="Billmyre R.B."/>
            <person name="Schroeder M.S."/>
            <person name="Andersson A."/>
            <person name="Holm T."/>
            <person name="Sigurgeirsson B."/>
            <person name="Wu G."/>
            <person name="Sankaranarayanan S.R."/>
            <person name="Siddharthan R."/>
            <person name="Sanyal K."/>
            <person name="Lundeberg J."/>
            <person name="Nystedt B."/>
            <person name="Boekhout T."/>
            <person name="Dawson T.L. Jr."/>
            <person name="Heitman J."/>
            <person name="Scheynius A."/>
            <person name="Lehtioe J."/>
        </authorList>
    </citation>
    <scope>NUCLEOTIDE SEQUENCE [LARGE SCALE GENOMIC DNA]</scope>
    <source>
        <strain evidence="9">ATCC 42132</strain>
    </source>
</reference>
<dbReference type="EMBL" id="LT671826">
    <property type="protein sequence ID" value="SHO79361.1"/>
    <property type="molecule type" value="Genomic_DNA"/>
</dbReference>
<dbReference type="GO" id="GO:0006900">
    <property type="term" value="P:vesicle budding from membrane"/>
    <property type="evidence" value="ECO:0007669"/>
    <property type="project" value="TreeGrafter"/>
</dbReference>
<dbReference type="PANTHER" id="PTHR22761:SF5">
    <property type="entry name" value="CHARGED MULTIVESICULAR BODY PROTEIN 6"/>
    <property type="match status" value="1"/>
</dbReference>
<evidence type="ECO:0000256" key="4">
    <source>
        <dbReference type="ARBA" id="ARBA00022753"/>
    </source>
</evidence>
<evidence type="ECO:0000256" key="2">
    <source>
        <dbReference type="ARBA" id="ARBA00006190"/>
    </source>
</evidence>
<dbReference type="OrthoDB" id="441172at2759"/>
<evidence type="ECO:0000256" key="6">
    <source>
        <dbReference type="ARBA" id="ARBA00023136"/>
    </source>
</evidence>
<keyword evidence="5" id="KW-0653">Protein transport</keyword>
<evidence type="ECO:0000256" key="7">
    <source>
        <dbReference type="SAM" id="MobiDB-lite"/>
    </source>
</evidence>
<dbReference type="PANTHER" id="PTHR22761">
    <property type="entry name" value="CHARGED MULTIVESICULAR BODY PROTEIN"/>
    <property type="match status" value="1"/>
</dbReference>
<dbReference type="GO" id="GO:0015031">
    <property type="term" value="P:protein transport"/>
    <property type="evidence" value="ECO:0007669"/>
    <property type="project" value="UniProtKB-KW"/>
</dbReference>
<organism evidence="8 9">
    <name type="scientific">Malassezia sympodialis (strain ATCC 42132)</name>
    <name type="common">Atopic eczema-associated yeast</name>
    <dbReference type="NCBI Taxonomy" id="1230383"/>
    <lineage>
        <taxon>Eukaryota</taxon>
        <taxon>Fungi</taxon>
        <taxon>Dikarya</taxon>
        <taxon>Basidiomycota</taxon>
        <taxon>Ustilaginomycotina</taxon>
        <taxon>Malasseziomycetes</taxon>
        <taxon>Malasseziales</taxon>
        <taxon>Malasseziaceae</taxon>
        <taxon>Malassezia</taxon>
    </lineage>
</organism>
<keyword evidence="6" id="KW-0472">Membrane</keyword>
<dbReference type="Proteomes" id="UP000186303">
    <property type="component" value="Chromosome 6"/>
</dbReference>
<feature type="compositionally biased region" description="Polar residues" evidence="7">
    <location>
        <begin position="184"/>
        <end position="206"/>
    </location>
</feature>
<name>A0A1M8AA97_MALS4</name>
<dbReference type="OMA" id="RAKQPAM"/>
<evidence type="ECO:0000313" key="9">
    <source>
        <dbReference type="Proteomes" id="UP000186303"/>
    </source>
</evidence>
<dbReference type="AlphaFoldDB" id="A0A1M8AA97"/>
<keyword evidence="4" id="KW-0967">Endosome</keyword>
<evidence type="ECO:0000256" key="3">
    <source>
        <dbReference type="ARBA" id="ARBA00022448"/>
    </source>
</evidence>
<dbReference type="VEuPathDB" id="FungiDB:MSYG_3710"/>